<organism evidence="1 2">
    <name type="scientific">Ficedula albicollis</name>
    <name type="common">Collared flycatcher</name>
    <name type="synonym">Muscicapa albicollis</name>
    <dbReference type="NCBI Taxonomy" id="59894"/>
    <lineage>
        <taxon>Eukaryota</taxon>
        <taxon>Metazoa</taxon>
        <taxon>Chordata</taxon>
        <taxon>Craniata</taxon>
        <taxon>Vertebrata</taxon>
        <taxon>Euteleostomi</taxon>
        <taxon>Archelosauria</taxon>
        <taxon>Archosauria</taxon>
        <taxon>Dinosauria</taxon>
        <taxon>Saurischia</taxon>
        <taxon>Theropoda</taxon>
        <taxon>Coelurosauria</taxon>
        <taxon>Aves</taxon>
        <taxon>Neognathae</taxon>
        <taxon>Neoaves</taxon>
        <taxon>Telluraves</taxon>
        <taxon>Australaves</taxon>
        <taxon>Passeriformes</taxon>
        <taxon>Muscicapidae</taxon>
        <taxon>Ficedula</taxon>
    </lineage>
</organism>
<accession>A0A803V5E5</accession>
<dbReference type="Ensembl" id="ENSFALT00000024858.1">
    <property type="protein sequence ID" value="ENSFALP00000017951.1"/>
    <property type="gene ID" value="ENSFALG00000025300.1"/>
</dbReference>
<reference evidence="1" key="3">
    <citation type="submission" date="2025-09" db="UniProtKB">
        <authorList>
            <consortium name="Ensembl"/>
        </authorList>
    </citation>
    <scope>IDENTIFICATION</scope>
</reference>
<name>A0A803V5E5_FICAL</name>
<dbReference type="AlphaFoldDB" id="A0A803V5E5"/>
<proteinExistence type="predicted"/>
<reference evidence="1" key="2">
    <citation type="submission" date="2025-08" db="UniProtKB">
        <authorList>
            <consortium name="Ensembl"/>
        </authorList>
    </citation>
    <scope>IDENTIFICATION</scope>
</reference>
<evidence type="ECO:0000313" key="2">
    <source>
        <dbReference type="Proteomes" id="UP000016665"/>
    </source>
</evidence>
<dbReference type="Proteomes" id="UP000016665">
    <property type="component" value="Chromosome 9"/>
</dbReference>
<evidence type="ECO:0000313" key="1">
    <source>
        <dbReference type="Ensembl" id="ENSFALP00000017951.1"/>
    </source>
</evidence>
<reference evidence="1 2" key="1">
    <citation type="journal article" date="2012" name="Nature">
        <title>The genomic landscape of species divergence in Ficedula flycatchers.</title>
        <authorList>
            <person name="Ellegren H."/>
            <person name="Smeds L."/>
            <person name="Burri R."/>
            <person name="Olason P.I."/>
            <person name="Backstrom N."/>
            <person name="Kawakami T."/>
            <person name="Kunstner A."/>
            <person name="Makinen H."/>
            <person name="Nadachowska-Brzyska K."/>
            <person name="Qvarnstrom A."/>
            <person name="Uebbing S."/>
            <person name="Wolf J.B."/>
        </authorList>
    </citation>
    <scope>NUCLEOTIDE SEQUENCE [LARGE SCALE GENOMIC DNA]</scope>
</reference>
<keyword evidence="2" id="KW-1185">Reference proteome</keyword>
<sequence>MVIGEGIGVFHHFCPLLQISELINRPIPHQGEGACRLPVVWQFPSGFGVSLESGSGFGVSQGSGSGFGVSLGSGSGFGVSQGSGSGFGVSVGSGSGFGVSLGSGRFSVDTRCISVCLCA</sequence>
<protein>
    <submittedName>
        <fullName evidence="1">Uncharacterized protein</fullName>
    </submittedName>
</protein>